<dbReference type="Pfam" id="PF08281">
    <property type="entry name" value="Sigma70_r4_2"/>
    <property type="match status" value="1"/>
</dbReference>
<dbReference type="Pfam" id="PF04542">
    <property type="entry name" value="Sigma70_r2"/>
    <property type="match status" value="1"/>
</dbReference>
<dbReference type="PANTHER" id="PTHR43133:SF63">
    <property type="entry name" value="RNA POLYMERASE SIGMA FACTOR FECI-RELATED"/>
    <property type="match status" value="1"/>
</dbReference>
<evidence type="ECO:0000256" key="2">
    <source>
        <dbReference type="ARBA" id="ARBA00023015"/>
    </source>
</evidence>
<organism evidence="7 8">
    <name type="scientific">Methylobacterium symbioticum</name>
    <dbReference type="NCBI Taxonomy" id="2584084"/>
    <lineage>
        <taxon>Bacteria</taxon>
        <taxon>Pseudomonadati</taxon>
        <taxon>Pseudomonadota</taxon>
        <taxon>Alphaproteobacteria</taxon>
        <taxon>Hyphomicrobiales</taxon>
        <taxon>Methylobacteriaceae</taxon>
        <taxon>Methylobacterium</taxon>
    </lineage>
</organism>
<dbReference type="InterPro" id="IPR013324">
    <property type="entry name" value="RNA_pol_sigma_r3/r4-like"/>
</dbReference>
<dbReference type="InterPro" id="IPR039425">
    <property type="entry name" value="RNA_pol_sigma-70-like"/>
</dbReference>
<dbReference type="AlphaFoldDB" id="A0A509EAT5"/>
<protein>
    <submittedName>
        <fullName evidence="7">Putative RNA polymerase sigma factor FecI</fullName>
    </submittedName>
</protein>
<dbReference type="SUPFAM" id="SSF88659">
    <property type="entry name" value="Sigma3 and sigma4 domains of RNA polymerase sigma factors"/>
    <property type="match status" value="1"/>
</dbReference>
<evidence type="ECO:0000256" key="1">
    <source>
        <dbReference type="ARBA" id="ARBA00010641"/>
    </source>
</evidence>
<dbReference type="Gene3D" id="1.10.10.10">
    <property type="entry name" value="Winged helix-like DNA-binding domain superfamily/Winged helix DNA-binding domain"/>
    <property type="match status" value="1"/>
</dbReference>
<keyword evidence="4" id="KW-0804">Transcription</keyword>
<dbReference type="PANTHER" id="PTHR43133">
    <property type="entry name" value="RNA POLYMERASE ECF-TYPE SIGMA FACTO"/>
    <property type="match status" value="1"/>
</dbReference>
<dbReference type="GO" id="GO:0003677">
    <property type="term" value="F:DNA binding"/>
    <property type="evidence" value="ECO:0007669"/>
    <property type="project" value="InterPro"/>
</dbReference>
<feature type="domain" description="RNA polymerase sigma factor 70 region 4 type 2" evidence="6">
    <location>
        <begin position="120"/>
        <end position="172"/>
    </location>
</feature>
<feature type="domain" description="RNA polymerase sigma-70 region 2" evidence="5">
    <location>
        <begin position="26"/>
        <end position="85"/>
    </location>
</feature>
<evidence type="ECO:0000313" key="8">
    <source>
        <dbReference type="Proteomes" id="UP000410984"/>
    </source>
</evidence>
<dbReference type="EMBL" id="CABFPH010000021">
    <property type="protein sequence ID" value="VUD71396.1"/>
    <property type="molecule type" value="Genomic_DNA"/>
</dbReference>
<proteinExistence type="inferred from homology"/>
<dbReference type="Proteomes" id="UP000410984">
    <property type="component" value="Unassembled WGS sequence"/>
</dbReference>
<keyword evidence="2" id="KW-0805">Transcription regulation</keyword>
<evidence type="ECO:0000256" key="4">
    <source>
        <dbReference type="ARBA" id="ARBA00023163"/>
    </source>
</evidence>
<dbReference type="GO" id="GO:0006352">
    <property type="term" value="P:DNA-templated transcription initiation"/>
    <property type="evidence" value="ECO:0007669"/>
    <property type="project" value="InterPro"/>
</dbReference>
<evidence type="ECO:0000313" key="7">
    <source>
        <dbReference type="EMBL" id="VUD71396.1"/>
    </source>
</evidence>
<evidence type="ECO:0000259" key="5">
    <source>
        <dbReference type="Pfam" id="PF04542"/>
    </source>
</evidence>
<reference evidence="7 8" key="1">
    <citation type="submission" date="2019-06" db="EMBL/GenBank/DDBJ databases">
        <authorList>
            <person name="Rodrigo-Torres L."/>
            <person name="Arahal R. D."/>
            <person name="Lucena T."/>
        </authorList>
    </citation>
    <scope>NUCLEOTIDE SEQUENCE [LARGE SCALE GENOMIC DNA]</scope>
    <source>
        <strain evidence="7 8">SB0023/3</strain>
    </source>
</reference>
<dbReference type="Gene3D" id="1.10.1740.10">
    <property type="match status" value="1"/>
</dbReference>
<comment type="similarity">
    <text evidence="1">Belongs to the sigma-70 factor family. ECF subfamily.</text>
</comment>
<evidence type="ECO:0000256" key="3">
    <source>
        <dbReference type="ARBA" id="ARBA00023082"/>
    </source>
</evidence>
<dbReference type="InterPro" id="IPR013325">
    <property type="entry name" value="RNA_pol_sigma_r2"/>
</dbReference>
<name>A0A509EAT5_9HYPH</name>
<keyword evidence="8" id="KW-1185">Reference proteome</keyword>
<keyword evidence="3" id="KW-0731">Sigma factor</keyword>
<gene>
    <name evidence="7" type="primary">fecI</name>
    <name evidence="7" type="ORF">MET9862_01976</name>
</gene>
<dbReference type="SUPFAM" id="SSF88946">
    <property type="entry name" value="Sigma2 domain of RNA polymerase sigma factors"/>
    <property type="match status" value="1"/>
</dbReference>
<sequence>MRALEVSGAGIMQPISIDALHRSESVKLRRFLLRLLGNSADAADAHQETYLRMLAALSRTHIDQPSAFLFQIANNVALRMRNRQRFESTLFQDLSDADLAGIVDGHALPERQAIARQELMRLAAAVDELPPRCREVFLLARIDGFANGEVAARLGISRNMVEKHLIKALLHCRRRFSDPL</sequence>
<dbReference type="InterPro" id="IPR036388">
    <property type="entry name" value="WH-like_DNA-bd_sf"/>
</dbReference>
<evidence type="ECO:0000259" key="6">
    <source>
        <dbReference type="Pfam" id="PF08281"/>
    </source>
</evidence>
<dbReference type="InterPro" id="IPR007627">
    <property type="entry name" value="RNA_pol_sigma70_r2"/>
</dbReference>
<dbReference type="NCBIfam" id="TIGR02937">
    <property type="entry name" value="sigma70-ECF"/>
    <property type="match status" value="1"/>
</dbReference>
<dbReference type="InterPro" id="IPR014284">
    <property type="entry name" value="RNA_pol_sigma-70_dom"/>
</dbReference>
<dbReference type="GO" id="GO:0016987">
    <property type="term" value="F:sigma factor activity"/>
    <property type="evidence" value="ECO:0007669"/>
    <property type="project" value="UniProtKB-KW"/>
</dbReference>
<accession>A0A509EAT5</accession>
<dbReference type="InterPro" id="IPR013249">
    <property type="entry name" value="RNA_pol_sigma70_r4_t2"/>
</dbReference>